<keyword evidence="2" id="KW-1185">Reference proteome</keyword>
<dbReference type="AlphaFoldDB" id="A0A6G1FXK2"/>
<organism evidence="1">
    <name type="scientific">Eremomyces bilateralis CBS 781.70</name>
    <dbReference type="NCBI Taxonomy" id="1392243"/>
    <lineage>
        <taxon>Eukaryota</taxon>
        <taxon>Fungi</taxon>
        <taxon>Dikarya</taxon>
        <taxon>Ascomycota</taxon>
        <taxon>Pezizomycotina</taxon>
        <taxon>Dothideomycetes</taxon>
        <taxon>Dothideomycetes incertae sedis</taxon>
        <taxon>Eremomycetales</taxon>
        <taxon>Eremomycetaceae</taxon>
        <taxon>Eremomyces</taxon>
    </lineage>
</organism>
<protein>
    <submittedName>
        <fullName evidence="1 3">Uncharacterized protein</fullName>
    </submittedName>
</protein>
<proteinExistence type="predicted"/>
<accession>A0A6G1FXK2</accession>
<reference evidence="1 3" key="1">
    <citation type="submission" date="2020-01" db="EMBL/GenBank/DDBJ databases">
        <authorList>
            <consortium name="DOE Joint Genome Institute"/>
            <person name="Haridas S."/>
            <person name="Albert R."/>
            <person name="Binder M."/>
            <person name="Bloem J."/>
            <person name="Labutti K."/>
            <person name="Salamov A."/>
            <person name="Andreopoulos B."/>
            <person name="Baker S.E."/>
            <person name="Barry K."/>
            <person name="Bills G."/>
            <person name="Bluhm B.H."/>
            <person name="Cannon C."/>
            <person name="Castanera R."/>
            <person name="Culley D.E."/>
            <person name="Daum C."/>
            <person name="Ezra D."/>
            <person name="Gonzalez J.B."/>
            <person name="Henrissat B."/>
            <person name="Kuo A."/>
            <person name="Liang C."/>
            <person name="Lipzen A."/>
            <person name="Lutzoni F."/>
            <person name="Magnuson J."/>
            <person name="Mondo S."/>
            <person name="Nolan M."/>
            <person name="Ohm R."/>
            <person name="Pangilinan J."/>
            <person name="Park H.-J."/>
            <person name="Ramirez L."/>
            <person name="Alfaro M."/>
            <person name="Sun H."/>
            <person name="Tritt A."/>
            <person name="Yoshinaga Y."/>
            <person name="Zwiers L.-H."/>
            <person name="Turgeon B.G."/>
            <person name="Goodwin S.B."/>
            <person name="Spatafora J.W."/>
            <person name="Crous P.W."/>
            <person name="Grigoriev I.V."/>
        </authorList>
    </citation>
    <scope>NUCLEOTIDE SEQUENCE</scope>
    <source>
        <strain evidence="1 3">CBS 781.70</strain>
    </source>
</reference>
<dbReference type="GeneID" id="54423964"/>
<evidence type="ECO:0000313" key="2">
    <source>
        <dbReference type="Proteomes" id="UP000504638"/>
    </source>
</evidence>
<name>A0A6G1FXK2_9PEZI</name>
<gene>
    <name evidence="1 3" type="ORF">P152DRAFT_97215</name>
</gene>
<evidence type="ECO:0000313" key="1">
    <source>
        <dbReference type="EMBL" id="KAF1810396.1"/>
    </source>
</evidence>
<reference evidence="3" key="3">
    <citation type="submission" date="2025-04" db="UniProtKB">
        <authorList>
            <consortium name="RefSeq"/>
        </authorList>
    </citation>
    <scope>IDENTIFICATION</scope>
    <source>
        <strain evidence="3">CBS 781.70</strain>
    </source>
</reference>
<dbReference type="RefSeq" id="XP_033532027.1">
    <property type="nucleotide sequence ID" value="XM_033683394.1"/>
</dbReference>
<reference evidence="3" key="2">
    <citation type="submission" date="2020-04" db="EMBL/GenBank/DDBJ databases">
        <authorList>
            <consortium name="NCBI Genome Project"/>
        </authorList>
    </citation>
    <scope>NUCLEOTIDE SEQUENCE</scope>
    <source>
        <strain evidence="3">CBS 781.70</strain>
    </source>
</reference>
<dbReference type="Proteomes" id="UP000504638">
    <property type="component" value="Unplaced"/>
</dbReference>
<sequence>MMIPSLSILRFLTSNPPSRTGLDLSGMIGCGVLLACHSGSSAVVSFCSSWVGWHCGRKWDMGSSAFPDLTNSQIAGTTSIFEDLALTDQAEAGSTPITDIAYLVGYYMYLTDSGDRYHLGVASLGFNCFARGKDIVWGSVAGSQRLTSVEQIVNSTCISENFEIK</sequence>
<dbReference type="EMBL" id="ML975166">
    <property type="protein sequence ID" value="KAF1810396.1"/>
    <property type="molecule type" value="Genomic_DNA"/>
</dbReference>
<evidence type="ECO:0000313" key="3">
    <source>
        <dbReference type="RefSeq" id="XP_033532027.1"/>
    </source>
</evidence>